<evidence type="ECO:0000256" key="4">
    <source>
        <dbReference type="ARBA" id="ARBA00023242"/>
    </source>
</evidence>
<keyword evidence="3 5" id="KW-0238">DNA-binding</keyword>
<evidence type="ECO:0000256" key="2">
    <source>
        <dbReference type="ARBA" id="ARBA00005562"/>
    </source>
</evidence>
<evidence type="ECO:0000313" key="8">
    <source>
        <dbReference type="Proteomes" id="UP000035681"/>
    </source>
</evidence>
<dbReference type="PROSITE" id="PS50061">
    <property type="entry name" value="ETS_DOMAIN_3"/>
    <property type="match status" value="1"/>
</dbReference>
<dbReference type="InterPro" id="IPR013094">
    <property type="entry name" value="AB_hydrolase_3"/>
</dbReference>
<proteinExistence type="inferred from homology"/>
<evidence type="ECO:0000256" key="6">
    <source>
        <dbReference type="SAM" id="MobiDB-lite"/>
    </source>
</evidence>
<dbReference type="PANTHER" id="PTHR23025:SF3">
    <property type="entry name" value="HORMONE-SENSITIVE LIPASE"/>
    <property type="match status" value="1"/>
</dbReference>
<comment type="similarity">
    <text evidence="2 5">Belongs to the ETS family.</text>
</comment>
<dbReference type="Pfam" id="PF06350">
    <property type="entry name" value="HSL_N"/>
    <property type="match status" value="1"/>
</dbReference>
<dbReference type="PROSITE" id="PS00345">
    <property type="entry name" value="ETS_DOMAIN_1"/>
    <property type="match status" value="1"/>
</dbReference>
<feature type="region of interest" description="Disordered" evidence="6">
    <location>
        <begin position="714"/>
        <end position="741"/>
    </location>
</feature>
<feature type="region of interest" description="Disordered" evidence="6">
    <location>
        <begin position="1375"/>
        <end position="1394"/>
    </location>
</feature>
<dbReference type="Gene3D" id="1.10.10.10">
    <property type="entry name" value="Winged helix-like DNA-binding domain superfamily/Winged helix DNA-binding domain"/>
    <property type="match status" value="1"/>
</dbReference>
<dbReference type="InterPro" id="IPR036390">
    <property type="entry name" value="WH_DNA-bd_sf"/>
</dbReference>
<name>A0AAF5DNZ8_STRER</name>
<evidence type="ECO:0000259" key="7">
    <source>
        <dbReference type="PROSITE" id="PS50061"/>
    </source>
</evidence>
<accession>A0AAF5DNZ8</accession>
<dbReference type="Gene3D" id="3.40.50.1820">
    <property type="entry name" value="alpha/beta hydrolase"/>
    <property type="match status" value="2"/>
</dbReference>
<evidence type="ECO:0000256" key="5">
    <source>
        <dbReference type="RuleBase" id="RU004019"/>
    </source>
</evidence>
<sequence>MNILNNSDNVIKNQKQENNMDDSNNEHLEKNIIDDGIKDVLSLTSKTVEPRITLNREAVFKLIQQLCLQTIEQFSSTSNCKYTQRFTASCQEISEYSTVAYKLLVKMNIMAPKFDFDDNTPGNGFRSMICVCDTVILHIISLLRSCCLMKNNLMFRISFFCKEIENYMAVLRFWILSSQQLIGSISYEESDSLFPPIDVDDYEQYFSVLKTLETLDSTCFYSRPLGFQFCPSICKMFKIIGILLATYSLTWEKGNGAFGSLIKSAKFLLSPEERASRIIKITREADVEFCKGFWNLPEVGALPAIPKWFGITLAICELREIASHGPLPLETNDGGRVLIPEPTAHTGFRPVKYRILSAVHRYHLSPVSQNSKLPLSPYIIVHCHGGGYVATSSKSHEGYLRAWAKQSNCPIVSIDYSLAPENPYPRPTEEVLYTYAYMLNFPEKFGWTGEKICLVGDSAGGNLITSLSIRMINLNVKRLPNSIVPIYTPFLFQYLPSPSRILSFMDPILHMGILLRCLTAYTMGDVEINKIPLTTNYSETENIEKKEESSNKNGHRSLLEYVNELKNSQIGNIFKFDNLSDSIVAYYNCSSNRSIDYNLTDTTTSKEIQNNLEEKLNIPLISTDSDSQIQNIDSEEIEGTLYNRTQNVQIFKDPDNILLSSDNYDVTLLEFLKNNNDFLNVKDKKATLQAQKKFLTKSATTNFISSFFSTPGVDNVTESQNKESEESNYQTPSESPSDVQNSIPVKSQLELKQSISSVSENNIAGLPNSYTPSKVQDNIDNTVQQKKKTLSQSLAQTASMAATYAIDNLTEWFETEKKPIGHIDKQKLSRAATMTPKMAAEQQKKETEHHKSTLDELLKLKIPRLPEISPMYASDEILKKLPSIYLIGCHLDPLLDDTISFARKIKKAGGKIKTVKLLDNLSHGFLNFTMVSPECKKGADICLEIMMKSLDVPENINSNTFINNDCKKEDNNTSSTALYPFVSTITQSSSSNLIVPPNSQSTDSLLACSTTLHKFCNNNTSLNRNRHTTNNNSFSHVDLTKYPVEIYNHLLTTCLQINVGGQIQLWQFILELLGNNHLFNYCISWEGGHGEFKLHDPDEVAKKWGERKGKPNMNYDKLSRALRYYYDKSIMTKVHGKRYCYKFNFPGLVTACQCSPNFSGNINPLTQAESILQRYTAGFQTNDVILPGMTTNTFSQNLSSYQNTSPYQNLLSKSIITNTLNQNSLTNNEQLYGISGTIPQYPTTVVSSSSTMTDTFRDKKSITAYWAPLPKGDNKKKIFLSETNNTRFNTSLSSESTNNIATNINNLSHINTFNTSYSMYPNNNSYINYSYPMITSNTMLTNSSHLSTQLPFDLRRQYVENMNFPMNVNITLHHQQPNQNQQPRQQHQMQNHEQ</sequence>
<dbReference type="FunFam" id="1.10.10.10:FF:000039">
    <property type="entry name" value="Friend leukemia integration 1 transcription factor"/>
    <property type="match status" value="1"/>
</dbReference>
<dbReference type="InterPro" id="IPR010468">
    <property type="entry name" value="HSL_N"/>
</dbReference>
<dbReference type="WBParaSite" id="TCONS_00015834.p1">
    <property type="protein sequence ID" value="TCONS_00015834.p1"/>
    <property type="gene ID" value="XLOC_010591"/>
</dbReference>
<evidence type="ECO:0000256" key="3">
    <source>
        <dbReference type="ARBA" id="ARBA00023125"/>
    </source>
</evidence>
<organism evidence="8 9">
    <name type="scientific">Strongyloides stercoralis</name>
    <name type="common">Threadworm</name>
    <dbReference type="NCBI Taxonomy" id="6248"/>
    <lineage>
        <taxon>Eukaryota</taxon>
        <taxon>Metazoa</taxon>
        <taxon>Ecdysozoa</taxon>
        <taxon>Nematoda</taxon>
        <taxon>Chromadorea</taxon>
        <taxon>Rhabditida</taxon>
        <taxon>Tylenchina</taxon>
        <taxon>Panagrolaimomorpha</taxon>
        <taxon>Strongyloidoidea</taxon>
        <taxon>Strongyloididae</taxon>
        <taxon>Strongyloides</taxon>
    </lineage>
</organism>
<dbReference type="GO" id="GO:0004771">
    <property type="term" value="F:sterol ester esterase activity"/>
    <property type="evidence" value="ECO:0007669"/>
    <property type="project" value="TreeGrafter"/>
</dbReference>
<keyword evidence="4 5" id="KW-0539">Nucleus</keyword>
<dbReference type="Proteomes" id="UP000035681">
    <property type="component" value="Unplaced"/>
</dbReference>
<reference evidence="9" key="1">
    <citation type="submission" date="2024-02" db="UniProtKB">
        <authorList>
            <consortium name="WormBaseParasite"/>
        </authorList>
    </citation>
    <scope>IDENTIFICATION</scope>
</reference>
<dbReference type="PANTHER" id="PTHR23025">
    <property type="entry name" value="TRIACYLGLYCEROL LIPASE"/>
    <property type="match status" value="1"/>
</dbReference>
<dbReference type="SUPFAM" id="SSF46785">
    <property type="entry name" value="Winged helix' DNA-binding domain"/>
    <property type="match status" value="1"/>
</dbReference>
<dbReference type="InterPro" id="IPR000418">
    <property type="entry name" value="Ets_dom"/>
</dbReference>
<dbReference type="PRINTS" id="PR00454">
    <property type="entry name" value="ETSDOMAIN"/>
</dbReference>
<dbReference type="GO" id="GO:0043565">
    <property type="term" value="F:sequence-specific DNA binding"/>
    <property type="evidence" value="ECO:0007669"/>
    <property type="project" value="InterPro"/>
</dbReference>
<dbReference type="GO" id="GO:0008203">
    <property type="term" value="P:cholesterol metabolic process"/>
    <property type="evidence" value="ECO:0007669"/>
    <property type="project" value="InterPro"/>
</dbReference>
<feature type="compositionally biased region" description="Polar residues" evidence="6">
    <location>
        <begin position="1"/>
        <end position="17"/>
    </location>
</feature>
<dbReference type="GO" id="GO:0019433">
    <property type="term" value="P:triglyceride catabolic process"/>
    <property type="evidence" value="ECO:0007669"/>
    <property type="project" value="TreeGrafter"/>
</dbReference>
<dbReference type="AlphaFoldDB" id="A0AAF5DNZ8"/>
<feature type="domain" description="ETS" evidence="7">
    <location>
        <begin position="1063"/>
        <end position="1144"/>
    </location>
</feature>
<keyword evidence="8" id="KW-1185">Reference proteome</keyword>
<dbReference type="InterPro" id="IPR029058">
    <property type="entry name" value="AB_hydrolase_fold"/>
</dbReference>
<dbReference type="Pfam" id="PF07859">
    <property type="entry name" value="Abhydrolase_3"/>
    <property type="match status" value="1"/>
</dbReference>
<evidence type="ECO:0000256" key="1">
    <source>
        <dbReference type="ARBA" id="ARBA00004123"/>
    </source>
</evidence>
<dbReference type="GO" id="GO:0005634">
    <property type="term" value="C:nucleus"/>
    <property type="evidence" value="ECO:0007669"/>
    <property type="project" value="UniProtKB-SubCell"/>
</dbReference>
<dbReference type="GO" id="GO:0004806">
    <property type="term" value="F:triacylglycerol lipase activity"/>
    <property type="evidence" value="ECO:0007669"/>
    <property type="project" value="TreeGrafter"/>
</dbReference>
<dbReference type="Pfam" id="PF00178">
    <property type="entry name" value="Ets"/>
    <property type="match status" value="1"/>
</dbReference>
<dbReference type="GO" id="GO:0003700">
    <property type="term" value="F:DNA-binding transcription factor activity"/>
    <property type="evidence" value="ECO:0007669"/>
    <property type="project" value="InterPro"/>
</dbReference>
<dbReference type="PROSITE" id="PS00346">
    <property type="entry name" value="ETS_DOMAIN_2"/>
    <property type="match status" value="1"/>
</dbReference>
<protein>
    <submittedName>
        <fullName evidence="9">Hormone-sensitive lipase</fullName>
    </submittedName>
</protein>
<dbReference type="SUPFAM" id="SSF53474">
    <property type="entry name" value="alpha/beta-Hydrolases"/>
    <property type="match status" value="1"/>
</dbReference>
<evidence type="ECO:0000313" key="9">
    <source>
        <dbReference type="WBParaSite" id="TCONS_00015834.p1"/>
    </source>
</evidence>
<comment type="subcellular location">
    <subcellularLocation>
        <location evidence="1 5">Nucleus</location>
    </subcellularLocation>
</comment>
<feature type="region of interest" description="Disordered" evidence="6">
    <location>
        <begin position="1"/>
        <end position="26"/>
    </location>
</feature>
<feature type="compositionally biased region" description="Polar residues" evidence="6">
    <location>
        <begin position="727"/>
        <end position="741"/>
    </location>
</feature>
<dbReference type="SMART" id="SM00413">
    <property type="entry name" value="ETS"/>
    <property type="match status" value="1"/>
</dbReference>
<dbReference type="GO" id="GO:0005829">
    <property type="term" value="C:cytosol"/>
    <property type="evidence" value="ECO:0007669"/>
    <property type="project" value="TreeGrafter"/>
</dbReference>
<dbReference type="InterPro" id="IPR036388">
    <property type="entry name" value="WH-like_DNA-bd_sf"/>
</dbReference>